<keyword evidence="2" id="KW-1185">Reference proteome</keyword>
<dbReference type="Proteomes" id="UP001165064">
    <property type="component" value="Unassembled WGS sequence"/>
</dbReference>
<organism evidence="1 2">
    <name type="scientific">Ambrosiozyma monospora</name>
    <name type="common">Yeast</name>
    <name type="synonym">Endomycopsis monosporus</name>
    <dbReference type="NCBI Taxonomy" id="43982"/>
    <lineage>
        <taxon>Eukaryota</taxon>
        <taxon>Fungi</taxon>
        <taxon>Dikarya</taxon>
        <taxon>Ascomycota</taxon>
        <taxon>Saccharomycotina</taxon>
        <taxon>Pichiomycetes</taxon>
        <taxon>Pichiales</taxon>
        <taxon>Pichiaceae</taxon>
        <taxon>Ambrosiozyma</taxon>
    </lineage>
</organism>
<name>A0ACB5U5K1_AMBMO</name>
<evidence type="ECO:0000313" key="2">
    <source>
        <dbReference type="Proteomes" id="UP001165064"/>
    </source>
</evidence>
<accession>A0ACB5U5K1</accession>
<sequence length="247" mass="27611">MHSPSDILFSHVTIIYYAFAKLDTSNLDLMFANEMLATDEDIPFTAEKYKNSTFDKCDLKENNDIPVKQFSDDGGHNSSGLLGQLTQMKKLNPKLKVMLSIGGADSNKDFIQLTKSKSDTTKFVGNAISFIKKYGFDDIDIDWEYPNDQESKDKLTSLVNEFDTQLSIKSSLSVGYKFLLTIAVPSSQYQLANFDLASIHSKIAQFNVMGYDQKGSWSSSSGYQSNLFEDMNDPDSGDSVNGTFQHK</sequence>
<proteinExistence type="predicted"/>
<comment type="caution">
    <text evidence="1">The sequence shown here is derived from an EMBL/GenBank/DDBJ whole genome shotgun (WGS) entry which is preliminary data.</text>
</comment>
<dbReference type="EMBL" id="BSXS01011538">
    <property type="protein sequence ID" value="GMF00748.1"/>
    <property type="molecule type" value="Genomic_DNA"/>
</dbReference>
<protein>
    <submittedName>
        <fullName evidence="1">Unnamed protein product</fullName>
    </submittedName>
</protein>
<gene>
    <name evidence="1" type="ORF">Amon02_001108100</name>
</gene>
<reference evidence="1" key="1">
    <citation type="submission" date="2023-04" db="EMBL/GenBank/DDBJ databases">
        <title>Ambrosiozyma monospora NBRC 10751.</title>
        <authorList>
            <person name="Ichikawa N."/>
            <person name="Sato H."/>
            <person name="Tonouchi N."/>
        </authorList>
    </citation>
    <scope>NUCLEOTIDE SEQUENCE</scope>
    <source>
        <strain evidence="1">NBRC 10751</strain>
    </source>
</reference>
<evidence type="ECO:0000313" key="1">
    <source>
        <dbReference type="EMBL" id="GMF00748.1"/>
    </source>
</evidence>